<dbReference type="SUPFAM" id="SSF56719">
    <property type="entry name" value="Type II DNA topoisomerase"/>
    <property type="match status" value="1"/>
</dbReference>
<dbReference type="CDD" id="cd00822">
    <property type="entry name" value="TopoII_Trans_DNA_gyrase"/>
    <property type="match status" value="1"/>
</dbReference>
<dbReference type="Proteomes" id="UP000199101">
    <property type="component" value="Unassembled WGS sequence"/>
</dbReference>
<dbReference type="Pfam" id="PF01751">
    <property type="entry name" value="Toprim"/>
    <property type="match status" value="1"/>
</dbReference>
<evidence type="ECO:0000256" key="4">
    <source>
        <dbReference type="ARBA" id="ARBA00022741"/>
    </source>
</evidence>
<dbReference type="GO" id="GO:0005694">
    <property type="term" value="C:chromosome"/>
    <property type="evidence" value="ECO:0007669"/>
    <property type="project" value="InterPro"/>
</dbReference>
<comment type="function">
    <text evidence="11">Topoisomerase IV is essential for chromosome segregation. It relaxes supercoiled DNA. Performs the decatenation events required during the replication of a circular DNA molecule.</text>
</comment>
<dbReference type="GO" id="GO:0006265">
    <property type="term" value="P:DNA topological change"/>
    <property type="evidence" value="ECO:0007669"/>
    <property type="project" value="UniProtKB-UniRule"/>
</dbReference>
<gene>
    <name evidence="11" type="primary">parE</name>
    <name evidence="14" type="ORF">GA0061103_5662</name>
</gene>
<dbReference type="InterPro" id="IPR005737">
    <property type="entry name" value="TopoIV_B_Gneg"/>
</dbReference>
<reference evidence="15" key="1">
    <citation type="submission" date="2016-08" db="EMBL/GenBank/DDBJ databases">
        <authorList>
            <person name="Varghese N."/>
            <person name="Submissions Spin"/>
        </authorList>
    </citation>
    <scope>NUCLEOTIDE SEQUENCE [LARGE SCALE GENOMIC DNA]</scope>
    <source>
        <strain evidence="15">HAMBI 2975</strain>
    </source>
</reference>
<dbReference type="SMART" id="SM00433">
    <property type="entry name" value="TOP2c"/>
    <property type="match status" value="1"/>
</dbReference>
<evidence type="ECO:0000313" key="14">
    <source>
        <dbReference type="EMBL" id="SCB40586.1"/>
    </source>
</evidence>
<evidence type="ECO:0000256" key="1">
    <source>
        <dbReference type="ARBA" id="ARBA00000185"/>
    </source>
</evidence>
<dbReference type="GO" id="GO:0005524">
    <property type="term" value="F:ATP binding"/>
    <property type="evidence" value="ECO:0007669"/>
    <property type="project" value="UniProtKB-UniRule"/>
</dbReference>
<keyword evidence="5 11" id="KW-0067">ATP-binding</keyword>
<feature type="domain" description="Toprim" evidence="13">
    <location>
        <begin position="468"/>
        <end position="582"/>
    </location>
</feature>
<evidence type="ECO:0000256" key="2">
    <source>
        <dbReference type="ARBA" id="ARBA00001946"/>
    </source>
</evidence>
<accession>A0A1C3WL45</accession>
<dbReference type="InterPro" id="IPR013759">
    <property type="entry name" value="Topo_IIA_B_C"/>
</dbReference>
<dbReference type="Pfam" id="PF00986">
    <property type="entry name" value="DNA_gyraseB_C"/>
    <property type="match status" value="1"/>
</dbReference>
<evidence type="ECO:0000256" key="7">
    <source>
        <dbReference type="ARBA" id="ARBA00023029"/>
    </source>
</evidence>
<dbReference type="InterPro" id="IPR013760">
    <property type="entry name" value="Topo_IIA-like_dom_sf"/>
</dbReference>
<feature type="binding site" evidence="11">
    <location>
        <position position="88"/>
    </location>
    <ligand>
        <name>ATP</name>
        <dbReference type="ChEBI" id="CHEBI:30616"/>
    </ligand>
</feature>
<dbReference type="InterPro" id="IPR013506">
    <property type="entry name" value="Topo_IIA_bsu_dom2"/>
</dbReference>
<evidence type="ECO:0000256" key="9">
    <source>
        <dbReference type="ARBA" id="ARBA00023235"/>
    </source>
</evidence>
<keyword evidence="15" id="KW-1185">Reference proteome</keyword>
<dbReference type="PANTHER" id="PTHR45866">
    <property type="entry name" value="DNA GYRASE/TOPOISOMERASE SUBUNIT B"/>
    <property type="match status" value="1"/>
</dbReference>
<feature type="compositionally biased region" description="Basic and acidic residues" evidence="12">
    <location>
        <begin position="15"/>
        <end position="29"/>
    </location>
</feature>
<keyword evidence="8 11" id="KW-0238">DNA-binding</keyword>
<evidence type="ECO:0000256" key="3">
    <source>
        <dbReference type="ARBA" id="ARBA00022723"/>
    </source>
</evidence>
<keyword evidence="9 11" id="KW-0413">Isomerase</keyword>
<dbReference type="InterPro" id="IPR002288">
    <property type="entry name" value="DNA_gyrase_B_C"/>
</dbReference>
<dbReference type="InterPro" id="IPR003594">
    <property type="entry name" value="HATPase_dom"/>
</dbReference>
<evidence type="ECO:0000313" key="15">
    <source>
        <dbReference type="Proteomes" id="UP000199101"/>
    </source>
</evidence>
<dbReference type="FunFam" id="3.30.230.10:FF:000047">
    <property type="entry name" value="DNA topoisomerase 4 subunit B"/>
    <property type="match status" value="1"/>
</dbReference>
<dbReference type="FunFam" id="3.30.565.10:FF:000002">
    <property type="entry name" value="DNA gyrase subunit B"/>
    <property type="match status" value="1"/>
</dbReference>
<keyword evidence="3" id="KW-0479">Metal-binding</keyword>
<dbReference type="RefSeq" id="WP_092715290.1">
    <property type="nucleotide sequence ID" value="NZ_FMAG01000006.1"/>
</dbReference>
<dbReference type="InterPro" id="IPR018522">
    <property type="entry name" value="TopoIIA_CS"/>
</dbReference>
<evidence type="ECO:0000256" key="11">
    <source>
        <dbReference type="HAMAP-Rule" id="MF_00938"/>
    </source>
</evidence>
<dbReference type="PRINTS" id="PR01159">
    <property type="entry name" value="DNAGYRASEB"/>
</dbReference>
<dbReference type="GO" id="GO:0003677">
    <property type="term" value="F:DNA binding"/>
    <property type="evidence" value="ECO:0007669"/>
    <property type="project" value="UniProtKB-UniRule"/>
</dbReference>
<dbReference type="InterPro" id="IPR006171">
    <property type="entry name" value="TOPRIM_dom"/>
</dbReference>
<dbReference type="OrthoDB" id="9802808at2"/>
<dbReference type="AlphaFoldDB" id="A0A1C3WL45"/>
<feature type="binding site" evidence="11">
    <location>
        <position position="48"/>
    </location>
    <ligand>
        <name>ATP</name>
        <dbReference type="ChEBI" id="CHEBI:30616"/>
    </ligand>
</feature>
<dbReference type="SMART" id="SM00387">
    <property type="entry name" value="HATPase_c"/>
    <property type="match status" value="1"/>
</dbReference>
<feature type="binding site" evidence="11">
    <location>
        <position position="115"/>
    </location>
    <ligand>
        <name>ATP</name>
        <dbReference type="ChEBI" id="CHEBI:30616"/>
    </ligand>
</feature>
<dbReference type="InterPro" id="IPR014721">
    <property type="entry name" value="Ribsml_uS5_D2-typ_fold_subgr"/>
</dbReference>
<protein>
    <recommendedName>
        <fullName evidence="11">DNA topoisomerase 4 subunit B</fullName>
        <ecNumber evidence="11">5.6.2.2</ecNumber>
    </recommendedName>
    <alternativeName>
        <fullName evidence="11">Topoisomerase IV subunit B</fullName>
    </alternativeName>
</protein>
<comment type="cofactor">
    <cofactor evidence="2">
        <name>Mg(2+)</name>
        <dbReference type="ChEBI" id="CHEBI:18420"/>
    </cofactor>
</comment>
<dbReference type="InterPro" id="IPR020568">
    <property type="entry name" value="Ribosomal_Su5_D2-typ_SF"/>
</dbReference>
<organism evidence="14 15">
    <name type="scientific">Rhizobium multihospitium</name>
    <dbReference type="NCBI Taxonomy" id="410764"/>
    <lineage>
        <taxon>Bacteria</taxon>
        <taxon>Pseudomonadati</taxon>
        <taxon>Pseudomonadota</taxon>
        <taxon>Alphaproteobacteria</taxon>
        <taxon>Hyphomicrobiales</taxon>
        <taxon>Rhizobiaceae</taxon>
        <taxon>Rhizobium/Agrobacterium group</taxon>
        <taxon>Rhizobium</taxon>
    </lineage>
</organism>
<dbReference type="PANTHER" id="PTHR45866:SF4">
    <property type="entry name" value="DNA TOPOISOMERASE 4 SUBUNIT B"/>
    <property type="match status" value="1"/>
</dbReference>
<evidence type="ECO:0000256" key="5">
    <source>
        <dbReference type="ARBA" id="ARBA00022840"/>
    </source>
</evidence>
<dbReference type="Gene3D" id="3.40.50.670">
    <property type="match status" value="1"/>
</dbReference>
<keyword evidence="4 11" id="KW-0547">Nucleotide-binding</keyword>
<dbReference type="SUPFAM" id="SSF55874">
    <property type="entry name" value="ATPase domain of HSP90 chaperone/DNA topoisomerase II/histidine kinase"/>
    <property type="match status" value="1"/>
</dbReference>
<feature type="binding site" evidence="11">
    <location>
        <begin position="157"/>
        <end position="163"/>
    </location>
    <ligand>
        <name>ATP</name>
        <dbReference type="ChEBI" id="CHEBI:30616"/>
    </ligand>
</feature>
<dbReference type="HAMAP" id="MF_00938">
    <property type="entry name" value="ParE_type1"/>
    <property type="match status" value="1"/>
</dbReference>
<dbReference type="InterPro" id="IPR000565">
    <property type="entry name" value="Topo_IIA_B"/>
</dbReference>
<comment type="catalytic activity">
    <reaction evidence="1 11">
        <text>ATP-dependent breakage, passage and rejoining of double-stranded DNA.</text>
        <dbReference type="EC" id="5.6.2.2"/>
    </reaction>
</comment>
<dbReference type="Gene3D" id="3.30.565.10">
    <property type="entry name" value="Histidine kinase-like ATPase, C-terminal domain"/>
    <property type="match status" value="1"/>
</dbReference>
<keyword evidence="7 11" id="KW-0799">Topoisomerase</keyword>
<evidence type="ECO:0000259" key="13">
    <source>
        <dbReference type="PROSITE" id="PS50880"/>
    </source>
</evidence>
<feature type="site" description="Interaction with DNA" evidence="11">
    <location>
        <position position="671"/>
    </location>
</feature>
<evidence type="ECO:0000256" key="8">
    <source>
        <dbReference type="ARBA" id="ARBA00023125"/>
    </source>
</evidence>
<dbReference type="EC" id="5.6.2.2" evidence="11"/>
<dbReference type="FunFam" id="3.40.50.670:FF:000006">
    <property type="entry name" value="DNA topoisomerase (ATP-hydrolyzing)"/>
    <property type="match status" value="1"/>
</dbReference>
<dbReference type="Pfam" id="PF00204">
    <property type="entry name" value="DNA_gyraseB"/>
    <property type="match status" value="1"/>
</dbReference>
<dbReference type="GO" id="GO:0007059">
    <property type="term" value="P:chromosome segregation"/>
    <property type="evidence" value="ECO:0007669"/>
    <property type="project" value="UniProtKB-UniRule"/>
</dbReference>
<dbReference type="SUPFAM" id="SSF54211">
    <property type="entry name" value="Ribosomal protein S5 domain 2-like"/>
    <property type="match status" value="1"/>
</dbReference>
<name>A0A1C3WL45_9HYPH</name>
<keyword evidence="6" id="KW-0460">Magnesium</keyword>
<proteinExistence type="inferred from homology"/>
<feature type="site" description="Interaction with DNA" evidence="11">
    <location>
        <position position="502"/>
    </location>
</feature>
<dbReference type="Pfam" id="PF02518">
    <property type="entry name" value="HATPase_c"/>
    <property type="match status" value="1"/>
</dbReference>
<dbReference type="GO" id="GO:0046872">
    <property type="term" value="F:metal ion binding"/>
    <property type="evidence" value="ECO:0007669"/>
    <property type="project" value="UniProtKB-KW"/>
</dbReference>
<comment type="similarity">
    <text evidence="11">Belongs to the type II topoisomerase family. ParE type 1 subfamily.</text>
</comment>
<dbReference type="Gene3D" id="3.30.230.10">
    <property type="match status" value="1"/>
</dbReference>
<dbReference type="NCBIfam" id="TIGR01055">
    <property type="entry name" value="parE_Gneg"/>
    <property type="match status" value="1"/>
</dbReference>
<sequence>MDNSNDLFSGLPRSPKPEAAEKPAAKPEKPAPAPAQRAAPATSSSEEYGASSIRVLEGLEPVRMRPGMYIGGTDEKALHHLFAEVIDNSMDEAVAGHANFIEVYLDRDGYLTVTDNGRGIPVENHPQVPGKSTLEVIMTKLHAGGKFDGKAYETSGGLHGVGVSVVNALSDDLEVEVARNRKLYRQRFSRGLPVGGIEELGDVHNRRGTRVRFHPDPQIFGDHARFDPARVFRMARSKAYLFGGVEIRWSCDPELAPEGADVPEKAVFHFPGGLKDYLKATMGNEFTVTREIFAGKSEKESGHGSLEWAITWYGGDPQIHSYCNTIPTPEGGTHEAGFRIALTKGLKNYADLTQNKRAANITTDDVMISGVGMLSIFIREPEFVGQTKDKLATVEAQRLVENALRDPFDHYLTDNPAEAEKLLDWVIERSEERMRRRKEKEVNRKTAVRKLRLPGKLADCSQSAAEGAELFLVEGDSAGGSAKQARNRTNQAILPLRGKILNVASAGREKLSANQQITDLVQALGCGTRTKYREEDLRYQRIVVMTDADVDGAHIASLLITFFYQEMPELIRQGHLFLAVPPLYKITQGSKSIYARDDAHRLELMSTEFKGKGKVEISRFKGLGEMLPAQLKETTMDPSKRTLLRVEIDEVDFEGTRDAVDNLMGTKADARFRFIQERAAFAEDLDI</sequence>
<dbReference type="InterPro" id="IPR001241">
    <property type="entry name" value="Topo_IIA"/>
</dbReference>
<dbReference type="PROSITE" id="PS00177">
    <property type="entry name" value="TOPOISOMERASE_II"/>
    <property type="match status" value="1"/>
</dbReference>
<feature type="site" description="Interaction with DNA" evidence="11">
    <location>
        <position position="554"/>
    </location>
</feature>
<dbReference type="GO" id="GO:0003918">
    <property type="term" value="F:DNA topoisomerase type II (double strand cut, ATP-hydrolyzing) activity"/>
    <property type="evidence" value="ECO:0007669"/>
    <property type="project" value="UniProtKB-UniRule"/>
</dbReference>
<dbReference type="PRINTS" id="PR00418">
    <property type="entry name" value="TPI2FAMILY"/>
</dbReference>
<dbReference type="CDD" id="cd16928">
    <property type="entry name" value="HATPase_GyrB-like"/>
    <property type="match status" value="1"/>
</dbReference>
<dbReference type="EMBL" id="FMAG01000006">
    <property type="protein sequence ID" value="SCB40586.1"/>
    <property type="molecule type" value="Genomic_DNA"/>
</dbReference>
<evidence type="ECO:0000256" key="12">
    <source>
        <dbReference type="SAM" id="MobiDB-lite"/>
    </source>
</evidence>
<comment type="subunit">
    <text evidence="10 11">Heterotetramer composed of ParC and ParE.</text>
</comment>
<dbReference type="PROSITE" id="PS50880">
    <property type="entry name" value="TOPRIM"/>
    <property type="match status" value="1"/>
</dbReference>
<feature type="binding site" evidence="11">
    <location>
        <position position="388"/>
    </location>
    <ligand>
        <name>ATP</name>
        <dbReference type="ChEBI" id="CHEBI:30616"/>
    </ligand>
</feature>
<feature type="region of interest" description="Disordered" evidence="12">
    <location>
        <begin position="1"/>
        <end position="49"/>
    </location>
</feature>
<dbReference type="STRING" id="410764.GA0061103_5662"/>
<dbReference type="InterPro" id="IPR036890">
    <property type="entry name" value="HATPase_C_sf"/>
</dbReference>
<evidence type="ECO:0000256" key="6">
    <source>
        <dbReference type="ARBA" id="ARBA00022842"/>
    </source>
</evidence>
<evidence type="ECO:0000256" key="10">
    <source>
        <dbReference type="ARBA" id="ARBA00063644"/>
    </source>
</evidence>